<feature type="domain" description="N-acetyltransferase" evidence="1">
    <location>
        <begin position="3"/>
        <end position="148"/>
    </location>
</feature>
<dbReference type="CDD" id="cd04301">
    <property type="entry name" value="NAT_SF"/>
    <property type="match status" value="1"/>
</dbReference>
<dbReference type="EMBL" id="WMLB01000025">
    <property type="protein sequence ID" value="MTH69003.1"/>
    <property type="molecule type" value="Genomic_DNA"/>
</dbReference>
<evidence type="ECO:0000313" key="3">
    <source>
        <dbReference type="Proteomes" id="UP000433071"/>
    </source>
</evidence>
<accession>A0A6I3MFE4</accession>
<sequence>MNVTVREVAENDFFAWLPLFDAYCTSRGRRLDDTKALIVWSWIQEPRNALRAAVAVDDEGNLVGLVHAHPEPRTLDASTGIVVDDLFVVEAHRGAGVAGRLLEHVRTLAAELHATRITWATDPSDAEGLRLSDEIARRSPAVVFEMEL</sequence>
<dbReference type="InterPro" id="IPR016181">
    <property type="entry name" value="Acyl_CoA_acyltransferase"/>
</dbReference>
<evidence type="ECO:0000313" key="2">
    <source>
        <dbReference type="EMBL" id="MTH69003.1"/>
    </source>
</evidence>
<reference evidence="2 3" key="1">
    <citation type="submission" date="2019-11" db="EMBL/GenBank/DDBJ databases">
        <title>Agromyces kandeliae sp. nov., isolated from mangrove soil.</title>
        <authorList>
            <person name="Wang R."/>
        </authorList>
    </citation>
    <scope>NUCLEOTIDE SEQUENCE [LARGE SCALE GENOMIC DNA]</scope>
    <source>
        <strain evidence="2 3">JCM 11433</strain>
    </source>
</reference>
<name>A0A6I3MFE4_9MICO</name>
<dbReference type="Gene3D" id="3.40.630.30">
    <property type="match status" value="1"/>
</dbReference>
<dbReference type="RefSeq" id="WP_155052082.1">
    <property type="nucleotide sequence ID" value="NZ_BAAAIB010000008.1"/>
</dbReference>
<proteinExistence type="predicted"/>
<evidence type="ECO:0000259" key="1">
    <source>
        <dbReference type="PROSITE" id="PS51186"/>
    </source>
</evidence>
<dbReference type="Proteomes" id="UP000433071">
    <property type="component" value="Unassembled WGS sequence"/>
</dbReference>
<dbReference type="SUPFAM" id="SSF55729">
    <property type="entry name" value="Acyl-CoA N-acyltransferases (Nat)"/>
    <property type="match status" value="1"/>
</dbReference>
<organism evidence="2 3">
    <name type="scientific">Agromyces bracchium</name>
    <dbReference type="NCBI Taxonomy" id="88376"/>
    <lineage>
        <taxon>Bacteria</taxon>
        <taxon>Bacillati</taxon>
        <taxon>Actinomycetota</taxon>
        <taxon>Actinomycetes</taxon>
        <taxon>Micrococcales</taxon>
        <taxon>Microbacteriaceae</taxon>
        <taxon>Agromyces</taxon>
    </lineage>
</organism>
<dbReference type="AlphaFoldDB" id="A0A6I3MFE4"/>
<keyword evidence="3" id="KW-1185">Reference proteome</keyword>
<dbReference type="GO" id="GO:0016747">
    <property type="term" value="F:acyltransferase activity, transferring groups other than amino-acyl groups"/>
    <property type="evidence" value="ECO:0007669"/>
    <property type="project" value="InterPro"/>
</dbReference>
<dbReference type="PROSITE" id="PS51186">
    <property type="entry name" value="GNAT"/>
    <property type="match status" value="1"/>
</dbReference>
<dbReference type="OrthoDB" id="9805924at2"/>
<keyword evidence="2" id="KW-0808">Transferase</keyword>
<protein>
    <submittedName>
        <fullName evidence="2">GNAT family N-acetyltransferase</fullName>
    </submittedName>
</protein>
<gene>
    <name evidence="2" type="ORF">GJ743_11530</name>
</gene>
<dbReference type="Pfam" id="PF00583">
    <property type="entry name" value="Acetyltransf_1"/>
    <property type="match status" value="1"/>
</dbReference>
<comment type="caution">
    <text evidence="2">The sequence shown here is derived from an EMBL/GenBank/DDBJ whole genome shotgun (WGS) entry which is preliminary data.</text>
</comment>
<dbReference type="InterPro" id="IPR000182">
    <property type="entry name" value="GNAT_dom"/>
</dbReference>